<keyword evidence="2" id="KW-0472">Membrane</keyword>
<feature type="compositionally biased region" description="Basic and acidic residues" evidence="1">
    <location>
        <begin position="1"/>
        <end position="17"/>
    </location>
</feature>
<feature type="domain" description="DUF6535" evidence="3">
    <location>
        <begin position="57"/>
        <end position="196"/>
    </location>
</feature>
<sequence>MSGQDREGISDIQDHPEGLLQNRADADLKRGNDPYNYEAKYPGDKIYEETAPNVRVWRMYVDESKNHDVRMVAESRDSVNMLLIFASLFSAVVTTFISQTSQNLQPDYAQMSASLLFEMVLIQCAIANGSSLNNIPVSSLNPFAKFIPATTDVWVNGVWFMSFSLSLVTALVSMIVKQWLHHYLALPSGTPQERSHV</sequence>
<comment type="caution">
    <text evidence="4">The sequence shown here is derived from an EMBL/GenBank/DDBJ whole genome shotgun (WGS) entry which is preliminary data.</text>
</comment>
<dbReference type="InterPro" id="IPR045338">
    <property type="entry name" value="DUF6535"/>
</dbReference>
<evidence type="ECO:0000313" key="4">
    <source>
        <dbReference type="EMBL" id="KAK0485588.1"/>
    </source>
</evidence>
<dbReference type="EMBL" id="JAUEPU010000048">
    <property type="protein sequence ID" value="KAK0485588.1"/>
    <property type="molecule type" value="Genomic_DNA"/>
</dbReference>
<evidence type="ECO:0000313" key="5">
    <source>
        <dbReference type="Proteomes" id="UP001175228"/>
    </source>
</evidence>
<accession>A0AA39PLW5</accession>
<evidence type="ECO:0000256" key="2">
    <source>
        <dbReference type="SAM" id="Phobius"/>
    </source>
</evidence>
<proteinExistence type="predicted"/>
<name>A0AA39PLW5_9AGAR</name>
<evidence type="ECO:0000259" key="3">
    <source>
        <dbReference type="Pfam" id="PF20153"/>
    </source>
</evidence>
<keyword evidence="2" id="KW-0812">Transmembrane</keyword>
<feature type="transmembrane region" description="Helical" evidence="2">
    <location>
        <begin position="79"/>
        <end position="98"/>
    </location>
</feature>
<dbReference type="AlphaFoldDB" id="A0AA39PLW5"/>
<protein>
    <recommendedName>
        <fullName evidence="3">DUF6535 domain-containing protein</fullName>
    </recommendedName>
</protein>
<organism evidence="4 5">
    <name type="scientific">Armillaria luteobubalina</name>
    <dbReference type="NCBI Taxonomy" id="153913"/>
    <lineage>
        <taxon>Eukaryota</taxon>
        <taxon>Fungi</taxon>
        <taxon>Dikarya</taxon>
        <taxon>Basidiomycota</taxon>
        <taxon>Agaricomycotina</taxon>
        <taxon>Agaricomycetes</taxon>
        <taxon>Agaricomycetidae</taxon>
        <taxon>Agaricales</taxon>
        <taxon>Marasmiineae</taxon>
        <taxon>Physalacriaceae</taxon>
        <taxon>Armillaria</taxon>
    </lineage>
</organism>
<keyword evidence="2" id="KW-1133">Transmembrane helix</keyword>
<dbReference type="Pfam" id="PF20153">
    <property type="entry name" value="DUF6535"/>
    <property type="match status" value="1"/>
</dbReference>
<feature type="transmembrane region" description="Helical" evidence="2">
    <location>
        <begin position="158"/>
        <end position="176"/>
    </location>
</feature>
<dbReference type="Proteomes" id="UP001175228">
    <property type="component" value="Unassembled WGS sequence"/>
</dbReference>
<keyword evidence="5" id="KW-1185">Reference proteome</keyword>
<reference evidence="4" key="1">
    <citation type="submission" date="2023-06" db="EMBL/GenBank/DDBJ databases">
        <authorList>
            <consortium name="Lawrence Berkeley National Laboratory"/>
            <person name="Ahrendt S."/>
            <person name="Sahu N."/>
            <person name="Indic B."/>
            <person name="Wong-Bajracharya J."/>
            <person name="Merenyi Z."/>
            <person name="Ke H.-M."/>
            <person name="Monk M."/>
            <person name="Kocsube S."/>
            <person name="Drula E."/>
            <person name="Lipzen A."/>
            <person name="Balint B."/>
            <person name="Henrissat B."/>
            <person name="Andreopoulos B."/>
            <person name="Martin F.M."/>
            <person name="Harder C.B."/>
            <person name="Rigling D."/>
            <person name="Ford K.L."/>
            <person name="Foster G.D."/>
            <person name="Pangilinan J."/>
            <person name="Papanicolaou A."/>
            <person name="Barry K."/>
            <person name="LaButti K."/>
            <person name="Viragh M."/>
            <person name="Koriabine M."/>
            <person name="Yan M."/>
            <person name="Riley R."/>
            <person name="Champramary S."/>
            <person name="Plett K.L."/>
            <person name="Tsai I.J."/>
            <person name="Slot J."/>
            <person name="Sipos G."/>
            <person name="Plett J."/>
            <person name="Nagy L.G."/>
            <person name="Grigoriev I.V."/>
        </authorList>
    </citation>
    <scope>NUCLEOTIDE SEQUENCE</scope>
    <source>
        <strain evidence="4">HWK02</strain>
    </source>
</reference>
<gene>
    <name evidence="4" type="ORF">EDD18DRAFT_1360755</name>
</gene>
<evidence type="ECO:0000256" key="1">
    <source>
        <dbReference type="SAM" id="MobiDB-lite"/>
    </source>
</evidence>
<feature type="region of interest" description="Disordered" evidence="1">
    <location>
        <begin position="1"/>
        <end position="31"/>
    </location>
</feature>